<sequence length="183" mass="20299">MNQSRPPIAYTDTKSFGYWAIGLGAAVGVIGVFSFVKQMSIGLGAVMVFCALYMFAAAYFHFTMNGKRTTLTVSDEGVAFEDGLFVPFSQVDKIWAGDPFPTLPGDILNIVLHLKPDAPVKQAGRGWKAFFFLTYFGGNISMIGKKKMISFMTPGIRPVDGRKVDQDDIVEDLLERFDDFQNR</sequence>
<keyword evidence="1" id="KW-0812">Transmembrane</keyword>
<dbReference type="EMBL" id="RXLQ01000011">
    <property type="protein sequence ID" value="RSZ57207.1"/>
    <property type="molecule type" value="Genomic_DNA"/>
</dbReference>
<name>A0A430HI51_9BURK</name>
<evidence type="ECO:0000313" key="2">
    <source>
        <dbReference type="EMBL" id="RSZ57207.1"/>
    </source>
</evidence>
<dbReference type="Proteomes" id="UP000278085">
    <property type="component" value="Unassembled WGS sequence"/>
</dbReference>
<dbReference type="AlphaFoldDB" id="A0A430HI51"/>
<comment type="caution">
    <text evidence="2">The sequence shown here is derived from an EMBL/GenBank/DDBJ whole genome shotgun (WGS) entry which is preliminary data.</text>
</comment>
<protein>
    <submittedName>
        <fullName evidence="2">Uncharacterized protein</fullName>
    </submittedName>
</protein>
<evidence type="ECO:0000256" key="1">
    <source>
        <dbReference type="SAM" id="Phobius"/>
    </source>
</evidence>
<gene>
    <name evidence="2" type="ORF">EJB06_21055</name>
</gene>
<dbReference type="OrthoDB" id="8777662at2"/>
<keyword evidence="1" id="KW-1133">Transmembrane helix</keyword>
<dbReference type="RefSeq" id="WP_126075976.1">
    <property type="nucleotide sequence ID" value="NZ_CP051166.1"/>
</dbReference>
<keyword evidence="1" id="KW-0472">Membrane</keyword>
<feature type="transmembrane region" description="Helical" evidence="1">
    <location>
        <begin position="43"/>
        <end position="62"/>
    </location>
</feature>
<feature type="transmembrane region" description="Helical" evidence="1">
    <location>
        <begin position="16"/>
        <end position="36"/>
    </location>
</feature>
<keyword evidence="3" id="KW-1185">Reference proteome</keyword>
<proteinExistence type="predicted"/>
<accession>A0A430HI51</accession>
<evidence type="ECO:0000313" key="3">
    <source>
        <dbReference type="Proteomes" id="UP000278085"/>
    </source>
</evidence>
<reference evidence="2 3" key="1">
    <citation type="submission" date="2018-12" db="EMBL/GenBank/DDBJ databases">
        <authorList>
            <person name="Yang E."/>
        </authorList>
    </citation>
    <scope>NUCLEOTIDE SEQUENCE [LARGE SCALE GENOMIC DNA]</scope>
    <source>
        <strain evidence="2 3">SOD</strain>
    </source>
</reference>
<organism evidence="2 3">
    <name type="scientific">Massilia atriviolacea</name>
    <dbReference type="NCBI Taxonomy" id="2495579"/>
    <lineage>
        <taxon>Bacteria</taxon>
        <taxon>Pseudomonadati</taxon>
        <taxon>Pseudomonadota</taxon>
        <taxon>Betaproteobacteria</taxon>
        <taxon>Burkholderiales</taxon>
        <taxon>Oxalobacteraceae</taxon>
        <taxon>Telluria group</taxon>
        <taxon>Massilia</taxon>
    </lineage>
</organism>